<dbReference type="InterPro" id="IPR029019">
    <property type="entry name" value="HEX_eukaryotic_N"/>
</dbReference>
<feature type="non-terminal residue" evidence="10">
    <location>
        <position position="1"/>
    </location>
</feature>
<dbReference type="GO" id="GO:0030203">
    <property type="term" value="P:glycosaminoglycan metabolic process"/>
    <property type="evidence" value="ECO:0007669"/>
    <property type="project" value="TreeGrafter"/>
</dbReference>
<dbReference type="GO" id="GO:0005975">
    <property type="term" value="P:carbohydrate metabolic process"/>
    <property type="evidence" value="ECO:0007669"/>
    <property type="project" value="InterPro"/>
</dbReference>
<dbReference type="InterPro" id="IPR029018">
    <property type="entry name" value="Hex-like_dom2"/>
</dbReference>
<evidence type="ECO:0000256" key="1">
    <source>
        <dbReference type="ARBA" id="ARBA00001231"/>
    </source>
</evidence>
<sequence>ELAINRYSNYISSLTGLSIENREKYSTSENKLIIDCLLKDTDEYRYPKIDEDESYALNVTRIGTYLRALTLAGILRGLSTFVQLIERIGSSNVSYIPIVNITDRPRFTWRGLMLDVCRHWMPVTVIERTLNAMEISKLNVLHLHLSDDQGFRVESIQYNLLHDRTDFFTQKDIKYLVEYARQRRIRIVPEFDIPGHTTSWFVGYPELATEPGTYQIETSWGVLKPTMDPTKQTTYTFLDKFFGEMTKLFPDAYFHIGGDEVEGTHWAQSPAIQNFISENKLRNKNGLQAYFNKRVQAMLKKYGKIMIGWEEILDEIDENLIINSDAIIQSWKSRQATVNA</sequence>
<comment type="catalytic activity">
    <reaction evidence="1">
        <text>Hydrolysis of terminal non-reducing N-acetyl-D-hexosamine residues in N-acetyl-beta-D-hexosaminides.</text>
        <dbReference type="EC" id="3.2.1.52"/>
    </reaction>
</comment>
<keyword evidence="6" id="KW-0326">Glycosidase</keyword>
<dbReference type="SUPFAM" id="SSF55545">
    <property type="entry name" value="beta-N-acetylhexosaminidase-like domain"/>
    <property type="match status" value="1"/>
</dbReference>
<evidence type="ECO:0000256" key="5">
    <source>
        <dbReference type="ARBA" id="ARBA00023180"/>
    </source>
</evidence>
<dbReference type="Gene3D" id="3.20.20.80">
    <property type="entry name" value="Glycosidases"/>
    <property type="match status" value="1"/>
</dbReference>
<dbReference type="GO" id="GO:0004563">
    <property type="term" value="F:beta-N-acetylhexosaminidase activity"/>
    <property type="evidence" value="ECO:0007669"/>
    <property type="project" value="UniProtKB-EC"/>
</dbReference>
<gene>
    <name evidence="10" type="ORF">SMN809_LOCUS68814</name>
</gene>
<evidence type="ECO:0000259" key="8">
    <source>
        <dbReference type="Pfam" id="PF00728"/>
    </source>
</evidence>
<evidence type="ECO:0000256" key="7">
    <source>
        <dbReference type="PIRSR" id="PIRSR625705-1"/>
    </source>
</evidence>
<dbReference type="InterPro" id="IPR025705">
    <property type="entry name" value="Beta_hexosaminidase_sua/sub"/>
</dbReference>
<evidence type="ECO:0000256" key="2">
    <source>
        <dbReference type="ARBA" id="ARBA00006285"/>
    </source>
</evidence>
<reference evidence="10" key="1">
    <citation type="submission" date="2021-02" db="EMBL/GenBank/DDBJ databases">
        <authorList>
            <person name="Nowell W R."/>
        </authorList>
    </citation>
    <scope>NUCLEOTIDE SEQUENCE</scope>
</reference>
<evidence type="ECO:0000313" key="11">
    <source>
        <dbReference type="Proteomes" id="UP000676336"/>
    </source>
</evidence>
<dbReference type="Pfam" id="PF14845">
    <property type="entry name" value="Glycohydro_20b2"/>
    <property type="match status" value="1"/>
</dbReference>
<comment type="similarity">
    <text evidence="2">Belongs to the glycosyl hydrolase 20 family.</text>
</comment>
<dbReference type="EC" id="3.2.1.52" evidence="3"/>
<dbReference type="GO" id="GO:0006689">
    <property type="term" value="P:ganglioside catabolic process"/>
    <property type="evidence" value="ECO:0007669"/>
    <property type="project" value="TreeGrafter"/>
</dbReference>
<dbReference type="Proteomes" id="UP000676336">
    <property type="component" value="Unassembled WGS sequence"/>
</dbReference>
<feature type="domain" description="Beta-hexosaminidase eukaryotic type N-terminal" evidence="9">
    <location>
        <begin position="30"/>
        <end position="84"/>
    </location>
</feature>
<feature type="non-terminal residue" evidence="10">
    <location>
        <position position="340"/>
    </location>
</feature>
<keyword evidence="5" id="KW-0325">Glycoprotein</keyword>
<evidence type="ECO:0000256" key="4">
    <source>
        <dbReference type="ARBA" id="ARBA00022801"/>
    </source>
</evidence>
<dbReference type="Pfam" id="PF00728">
    <property type="entry name" value="Glyco_hydro_20"/>
    <property type="match status" value="1"/>
</dbReference>
<evidence type="ECO:0000313" key="10">
    <source>
        <dbReference type="EMBL" id="CAF5180578.1"/>
    </source>
</evidence>
<dbReference type="PANTHER" id="PTHR22600">
    <property type="entry name" value="BETA-HEXOSAMINIDASE"/>
    <property type="match status" value="1"/>
</dbReference>
<dbReference type="GO" id="GO:0005764">
    <property type="term" value="C:lysosome"/>
    <property type="evidence" value="ECO:0007669"/>
    <property type="project" value="TreeGrafter"/>
</dbReference>
<dbReference type="Gene3D" id="3.30.379.10">
    <property type="entry name" value="Chitobiase/beta-hexosaminidase domain 2-like"/>
    <property type="match status" value="1"/>
</dbReference>
<dbReference type="InterPro" id="IPR017853">
    <property type="entry name" value="GH"/>
</dbReference>
<feature type="domain" description="Glycoside hydrolase family 20 catalytic" evidence="8">
    <location>
        <begin position="107"/>
        <end position="335"/>
    </location>
</feature>
<evidence type="ECO:0000256" key="3">
    <source>
        <dbReference type="ARBA" id="ARBA00012663"/>
    </source>
</evidence>
<name>A0A8S3HGI0_9BILA</name>
<dbReference type="InterPro" id="IPR015883">
    <property type="entry name" value="Glyco_hydro_20_cat"/>
</dbReference>
<dbReference type="SUPFAM" id="SSF51445">
    <property type="entry name" value="(Trans)glycosidases"/>
    <property type="match status" value="1"/>
</dbReference>
<proteinExistence type="inferred from homology"/>
<evidence type="ECO:0000256" key="6">
    <source>
        <dbReference type="ARBA" id="ARBA00023295"/>
    </source>
</evidence>
<dbReference type="EMBL" id="CAJOBI010318160">
    <property type="protein sequence ID" value="CAF5180578.1"/>
    <property type="molecule type" value="Genomic_DNA"/>
</dbReference>
<evidence type="ECO:0000259" key="9">
    <source>
        <dbReference type="Pfam" id="PF14845"/>
    </source>
</evidence>
<dbReference type="PRINTS" id="PR00738">
    <property type="entry name" value="GLHYDRLASE20"/>
</dbReference>
<feature type="active site" description="Proton donor" evidence="7">
    <location>
        <position position="260"/>
    </location>
</feature>
<protein>
    <recommendedName>
        <fullName evidence="3">beta-N-acetylhexosaminidase</fullName>
        <ecNumber evidence="3">3.2.1.52</ecNumber>
    </recommendedName>
</protein>
<keyword evidence="4" id="KW-0378">Hydrolase</keyword>
<accession>A0A8S3HGI0</accession>
<organism evidence="10 11">
    <name type="scientific">Rotaria magnacalcarata</name>
    <dbReference type="NCBI Taxonomy" id="392030"/>
    <lineage>
        <taxon>Eukaryota</taxon>
        <taxon>Metazoa</taxon>
        <taxon>Spiralia</taxon>
        <taxon>Gnathifera</taxon>
        <taxon>Rotifera</taxon>
        <taxon>Eurotatoria</taxon>
        <taxon>Bdelloidea</taxon>
        <taxon>Philodinida</taxon>
        <taxon>Philodinidae</taxon>
        <taxon>Rotaria</taxon>
    </lineage>
</organism>
<dbReference type="AlphaFoldDB" id="A0A8S3HGI0"/>
<dbReference type="GO" id="GO:0016020">
    <property type="term" value="C:membrane"/>
    <property type="evidence" value="ECO:0007669"/>
    <property type="project" value="TreeGrafter"/>
</dbReference>
<comment type="caution">
    <text evidence="10">The sequence shown here is derived from an EMBL/GenBank/DDBJ whole genome shotgun (WGS) entry which is preliminary data.</text>
</comment>
<dbReference type="PANTHER" id="PTHR22600:SF21">
    <property type="entry name" value="BETA-HEXOSAMINIDASE A"/>
    <property type="match status" value="1"/>
</dbReference>